<dbReference type="Proteomes" id="UP001230188">
    <property type="component" value="Unassembled WGS sequence"/>
</dbReference>
<gene>
    <name evidence="3" type="ORF">CTAYLR_007306</name>
</gene>
<dbReference type="InterPro" id="IPR018649">
    <property type="entry name" value="SHOCT"/>
</dbReference>
<evidence type="ECO:0000259" key="2">
    <source>
        <dbReference type="Pfam" id="PF09851"/>
    </source>
</evidence>
<evidence type="ECO:0000256" key="1">
    <source>
        <dbReference type="SAM" id="MobiDB-lite"/>
    </source>
</evidence>
<feature type="domain" description="SHOCT" evidence="2">
    <location>
        <begin position="8"/>
        <end position="34"/>
    </location>
</feature>
<keyword evidence="4" id="KW-1185">Reference proteome</keyword>
<feature type="region of interest" description="Disordered" evidence="1">
    <location>
        <begin position="207"/>
        <end position="251"/>
    </location>
</feature>
<accession>A0AAD7UJK7</accession>
<name>A0AAD7UJK7_9STRA</name>
<sequence length="251" mass="26851">MDPQTAKQLREAKALLDEGVLTEEEFKTTKAEILDKAKQRNSVEPALKKPKTGLVLEDCGAEGVLVSGDTWKAKDLLRQLGGTWSKGVGAWVLSAGTADSVATGLETAGFGVERKTGNLAARTEALEASKAEAVAKTNAAATLQVEPHKRAIIVKGETRKVSDALKALGGKWNRTLGGWVFSQKQQHRVVEVLKADPTNTVTLDDALDSATSAAEKKTDHPATAELKSKHQSVASTKRHHDEDEAQPKEDA</sequence>
<dbReference type="Pfam" id="PF09851">
    <property type="entry name" value="SHOCT"/>
    <property type="match status" value="1"/>
</dbReference>
<feature type="compositionally biased region" description="Basic and acidic residues" evidence="1">
    <location>
        <begin position="214"/>
        <end position="228"/>
    </location>
</feature>
<proteinExistence type="predicted"/>
<evidence type="ECO:0000313" key="4">
    <source>
        <dbReference type="Proteomes" id="UP001230188"/>
    </source>
</evidence>
<comment type="caution">
    <text evidence="3">The sequence shown here is derived from an EMBL/GenBank/DDBJ whole genome shotgun (WGS) entry which is preliminary data.</text>
</comment>
<reference evidence="3" key="1">
    <citation type="submission" date="2023-01" db="EMBL/GenBank/DDBJ databases">
        <title>Metagenome sequencing of chrysophaentin producing Chrysophaeum taylorii.</title>
        <authorList>
            <person name="Davison J."/>
            <person name="Bewley C."/>
        </authorList>
    </citation>
    <scope>NUCLEOTIDE SEQUENCE</scope>
    <source>
        <strain evidence="3">NIES-1699</strain>
    </source>
</reference>
<dbReference type="AlphaFoldDB" id="A0AAD7UJK7"/>
<dbReference type="EMBL" id="JAQMWT010000200">
    <property type="protein sequence ID" value="KAJ8607688.1"/>
    <property type="molecule type" value="Genomic_DNA"/>
</dbReference>
<feature type="compositionally biased region" description="Basic and acidic residues" evidence="1">
    <location>
        <begin position="239"/>
        <end position="251"/>
    </location>
</feature>
<protein>
    <recommendedName>
        <fullName evidence="2">SHOCT domain-containing protein</fullName>
    </recommendedName>
</protein>
<evidence type="ECO:0000313" key="3">
    <source>
        <dbReference type="EMBL" id="KAJ8607688.1"/>
    </source>
</evidence>
<organism evidence="3 4">
    <name type="scientific">Chrysophaeum taylorii</name>
    <dbReference type="NCBI Taxonomy" id="2483200"/>
    <lineage>
        <taxon>Eukaryota</taxon>
        <taxon>Sar</taxon>
        <taxon>Stramenopiles</taxon>
        <taxon>Ochrophyta</taxon>
        <taxon>Pelagophyceae</taxon>
        <taxon>Pelagomonadales</taxon>
        <taxon>Pelagomonadaceae</taxon>
        <taxon>Chrysophaeum</taxon>
    </lineage>
</organism>